<evidence type="ECO:0000313" key="3">
    <source>
        <dbReference type="Proteomes" id="UP000004198"/>
    </source>
</evidence>
<dbReference type="AlphaFoldDB" id="C6Q157"/>
<dbReference type="EMBL" id="ACVI01000130">
    <property type="protein sequence ID" value="EET84793.1"/>
    <property type="molecule type" value="Genomic_DNA"/>
</dbReference>
<dbReference type="SUPFAM" id="SSF49373">
    <property type="entry name" value="Invasin/intimin cell-adhesion fragments"/>
    <property type="match status" value="1"/>
</dbReference>
<comment type="caution">
    <text evidence="2">The sequence shown here is derived from an EMBL/GenBank/DDBJ whole genome shotgun (WGS) entry which is preliminary data.</text>
</comment>
<dbReference type="InterPro" id="IPR003343">
    <property type="entry name" value="Big_2"/>
</dbReference>
<evidence type="ECO:0000313" key="2">
    <source>
        <dbReference type="EMBL" id="EET84793.1"/>
    </source>
</evidence>
<dbReference type="Gene3D" id="2.60.40.1080">
    <property type="match status" value="1"/>
</dbReference>
<name>C6Q157_9CLOT</name>
<protein>
    <submittedName>
        <fullName evidence="2">Ig domain protein group 2 domain protein</fullName>
    </submittedName>
</protein>
<reference evidence="2 3" key="1">
    <citation type="submission" date="2009-06" db="EMBL/GenBank/DDBJ databases">
        <title>The draft genome of Clostridium carboxidivorans P7.</title>
        <authorList>
            <consortium name="US DOE Joint Genome Institute (JGI-PGF)"/>
            <person name="Lucas S."/>
            <person name="Copeland A."/>
            <person name="Lapidus A."/>
            <person name="Glavina del Rio T."/>
            <person name="Tice H."/>
            <person name="Bruce D."/>
            <person name="Goodwin L."/>
            <person name="Pitluck S."/>
            <person name="Larimer F."/>
            <person name="Land M.L."/>
            <person name="Hauser L."/>
            <person name="Hemme C.L."/>
        </authorList>
    </citation>
    <scope>NUCLEOTIDE SEQUENCE [LARGE SCALE GENOMIC DNA]</scope>
    <source>
        <strain evidence="2 3">P7</strain>
    </source>
</reference>
<dbReference type="Pfam" id="PF02368">
    <property type="entry name" value="Big_2"/>
    <property type="match status" value="1"/>
</dbReference>
<proteinExistence type="predicted"/>
<sequence>MDMLDSMERMFDDYFNRYGQPVDIDSNKKIKAIFKEIDDRTNSIDNKYIITPKDIINQGSVIEGLGCQWLTIEKPVLYYKNYDKSIIRKITTILKFVIDGEVVEIPSIIDTKILDIQTNQYMSLVDGQVLVTFPKNKNSLMLDLDKRFLTDPQTVWKFTGFDYFSKDSLIIAYAKRDLMGEDDDKVNLIANYKTKIAIYKLEILNGDSIEAYINKSIQLNLQYSKTINKETTTITPLPEMIYTSSDMNIAQINSDGLINFVGTGSVTITATAKDNPSATDSIIINVIATVAHNYTINLTASTTTGLSKITSGTTCTYTAKLFDNGTEIQGALFDFVVDKTTNTPTNAFNVVNTTNNSIDIKCIKDGGTTPYYIILNTYWKDNHDFNSSLKIRLKSLL</sequence>
<dbReference type="Proteomes" id="UP000004198">
    <property type="component" value="Unassembled WGS sequence"/>
</dbReference>
<feature type="domain" description="BIG2" evidence="1">
    <location>
        <begin position="241"/>
        <end position="280"/>
    </location>
</feature>
<dbReference type="eggNOG" id="COG5492">
    <property type="taxonomic scope" value="Bacteria"/>
</dbReference>
<dbReference type="PATRIC" id="fig|536227.13.peg.3381"/>
<organism evidence="2 3">
    <name type="scientific">Clostridium carboxidivorans P7</name>
    <dbReference type="NCBI Taxonomy" id="536227"/>
    <lineage>
        <taxon>Bacteria</taxon>
        <taxon>Bacillati</taxon>
        <taxon>Bacillota</taxon>
        <taxon>Clostridia</taxon>
        <taxon>Eubacteriales</taxon>
        <taxon>Clostridiaceae</taxon>
        <taxon>Clostridium</taxon>
    </lineage>
</organism>
<evidence type="ECO:0000259" key="1">
    <source>
        <dbReference type="Pfam" id="PF02368"/>
    </source>
</evidence>
<dbReference type="InterPro" id="IPR008964">
    <property type="entry name" value="Invasin/intimin_cell_adhesion"/>
</dbReference>
<dbReference type="KEGG" id="cck:Ccar_16120"/>
<keyword evidence="3" id="KW-1185">Reference proteome</keyword>
<gene>
    <name evidence="2" type="ORF">CcarbDRAFT_4774</name>
</gene>
<accession>C6Q157</accession>
<dbReference type="STRING" id="536227.Ccar_16120"/>